<dbReference type="Proteomes" id="UP000465810">
    <property type="component" value="Unassembled WGS sequence"/>
</dbReference>
<evidence type="ECO:0000259" key="1">
    <source>
        <dbReference type="Pfam" id="PF09995"/>
    </source>
</evidence>
<evidence type="ECO:0000313" key="2">
    <source>
        <dbReference type="EMBL" id="MYL99445.1"/>
    </source>
</evidence>
<dbReference type="AlphaFoldDB" id="A0A7X4K8P7"/>
<protein>
    <submittedName>
        <fullName evidence="2">DUF2236 domain-containing protein</fullName>
    </submittedName>
</protein>
<comment type="caution">
    <text evidence="2">The sequence shown here is derived from an EMBL/GenBank/DDBJ whole genome shotgun (WGS) entry which is preliminary data.</text>
</comment>
<keyword evidence="3" id="KW-1185">Reference proteome</keyword>
<dbReference type="PANTHER" id="PTHR36151">
    <property type="entry name" value="BLR2777 PROTEIN"/>
    <property type="match status" value="1"/>
</dbReference>
<dbReference type="EMBL" id="WVTD01000015">
    <property type="protein sequence ID" value="MYL99445.1"/>
    <property type="molecule type" value="Genomic_DNA"/>
</dbReference>
<dbReference type="RefSeq" id="WP_160986948.1">
    <property type="nucleotide sequence ID" value="NZ_WVTD01000015.1"/>
</dbReference>
<proteinExistence type="predicted"/>
<sequence length="282" mass="30935">MSTAGVTSPARALLVRQVRAIFNDYERGDRPVVPSPDALFKEDTAIRLVHADVVAMMVGGMRALLLQMLHPAALQGVLDHSDFRRDVQGRLRRTARFIALTTYAHRDEAQRAIETVNAIHTRVRGTMPDGRAYSATDPRVLAWVHVAEATSFLDAYVMYGDPAFPPSRQDEYFAQSATIAEALGAAPVPRSRAEALALIGEMRGELVGSAAAREVARFLLKGDSTRRTGAIERTLWTAAVDLLPAFARPMLGLERARMSGLSAMTTTRMMARTIRWAFAGSR</sequence>
<dbReference type="PANTHER" id="PTHR36151:SF3">
    <property type="entry name" value="ER-BOUND OXYGENASE MPAB_MPAB'_RUBBER OXYGENASE CATALYTIC DOMAIN-CONTAINING PROTEIN"/>
    <property type="match status" value="1"/>
</dbReference>
<name>A0A7X4K8P7_9SPHN</name>
<dbReference type="GO" id="GO:0016491">
    <property type="term" value="F:oxidoreductase activity"/>
    <property type="evidence" value="ECO:0007669"/>
    <property type="project" value="InterPro"/>
</dbReference>
<evidence type="ECO:0000313" key="3">
    <source>
        <dbReference type="Proteomes" id="UP000465810"/>
    </source>
</evidence>
<dbReference type="InterPro" id="IPR018713">
    <property type="entry name" value="MPAB/Lcp_cat_dom"/>
</dbReference>
<dbReference type="Pfam" id="PF09995">
    <property type="entry name" value="MPAB_Lcp_cat"/>
    <property type="match status" value="1"/>
</dbReference>
<feature type="domain" description="ER-bound oxygenase mpaB/mpaB'/Rubber oxygenase catalytic" evidence="1">
    <location>
        <begin position="49"/>
        <end position="276"/>
    </location>
</feature>
<accession>A0A7X4K8P7</accession>
<reference evidence="2 3" key="1">
    <citation type="submission" date="2019-12" db="EMBL/GenBank/DDBJ databases">
        <authorList>
            <person name="Feng G."/>
            <person name="Zhu H."/>
        </authorList>
    </citation>
    <scope>NUCLEOTIDE SEQUENCE [LARGE SCALE GENOMIC DNA]</scope>
    <source>
        <strain evidence="2 3">FGD1</strain>
    </source>
</reference>
<gene>
    <name evidence="2" type="ORF">GR702_16875</name>
</gene>
<organism evidence="2 3">
    <name type="scientific">Novosphingobium silvae</name>
    <dbReference type="NCBI Taxonomy" id="2692619"/>
    <lineage>
        <taxon>Bacteria</taxon>
        <taxon>Pseudomonadati</taxon>
        <taxon>Pseudomonadota</taxon>
        <taxon>Alphaproteobacteria</taxon>
        <taxon>Sphingomonadales</taxon>
        <taxon>Sphingomonadaceae</taxon>
        <taxon>Novosphingobium</taxon>
    </lineage>
</organism>